<dbReference type="OrthoDB" id="539213at2759"/>
<accession>A0A6H5IL28</accession>
<dbReference type="InterPro" id="IPR002110">
    <property type="entry name" value="Ankyrin_rpt"/>
</dbReference>
<feature type="repeat" description="ANK" evidence="3">
    <location>
        <begin position="30"/>
        <end position="62"/>
    </location>
</feature>
<dbReference type="Proteomes" id="UP000479190">
    <property type="component" value="Unassembled WGS sequence"/>
</dbReference>
<dbReference type="PROSITE" id="PS50088">
    <property type="entry name" value="ANK_REPEAT"/>
    <property type="match status" value="2"/>
</dbReference>
<keyword evidence="2 3" id="KW-0040">ANK repeat</keyword>
<evidence type="ECO:0000256" key="1">
    <source>
        <dbReference type="ARBA" id="ARBA00022737"/>
    </source>
</evidence>
<dbReference type="PROSITE" id="PS50297">
    <property type="entry name" value="ANK_REP_REGION"/>
    <property type="match status" value="2"/>
</dbReference>
<dbReference type="SUPFAM" id="SSF48403">
    <property type="entry name" value="Ankyrin repeat"/>
    <property type="match status" value="1"/>
</dbReference>
<dbReference type="EMBL" id="CADCXV010000815">
    <property type="protein sequence ID" value="CAB0036429.1"/>
    <property type="molecule type" value="Genomic_DNA"/>
</dbReference>
<evidence type="ECO:0000313" key="5">
    <source>
        <dbReference type="Proteomes" id="UP000479190"/>
    </source>
</evidence>
<evidence type="ECO:0000313" key="4">
    <source>
        <dbReference type="EMBL" id="CAB0036429.1"/>
    </source>
</evidence>
<dbReference type="SMART" id="SM00248">
    <property type="entry name" value="ANK"/>
    <property type="match status" value="3"/>
</dbReference>
<sequence length="145" mass="16273">MRSEKSFAKILFEISDEKNQTLLVNARDTRGNTPLFYALDGGNKELVELLLRRGADPNSANDSGSTPLHACLLREHMMETFYEICDELDQRVRVDAKYQDGQTPLYRAVLTLKPKIVDVLLDHGAAPIRPASFFRPPRTLPAGMA</sequence>
<gene>
    <name evidence="4" type="ORF">TBRA_LOCUS8297</name>
</gene>
<feature type="repeat" description="ANK" evidence="3">
    <location>
        <begin position="100"/>
        <end position="125"/>
    </location>
</feature>
<keyword evidence="1" id="KW-0677">Repeat</keyword>
<dbReference type="InterPro" id="IPR036770">
    <property type="entry name" value="Ankyrin_rpt-contain_sf"/>
</dbReference>
<protein>
    <submittedName>
        <fullName evidence="4">Uncharacterized protein</fullName>
    </submittedName>
</protein>
<name>A0A6H5IL28_9HYME</name>
<reference evidence="4 5" key="1">
    <citation type="submission" date="2020-02" db="EMBL/GenBank/DDBJ databases">
        <authorList>
            <person name="Ferguson B K."/>
        </authorList>
    </citation>
    <scope>NUCLEOTIDE SEQUENCE [LARGE SCALE GENOMIC DNA]</scope>
</reference>
<organism evidence="4 5">
    <name type="scientific">Trichogramma brassicae</name>
    <dbReference type="NCBI Taxonomy" id="86971"/>
    <lineage>
        <taxon>Eukaryota</taxon>
        <taxon>Metazoa</taxon>
        <taxon>Ecdysozoa</taxon>
        <taxon>Arthropoda</taxon>
        <taxon>Hexapoda</taxon>
        <taxon>Insecta</taxon>
        <taxon>Pterygota</taxon>
        <taxon>Neoptera</taxon>
        <taxon>Endopterygota</taxon>
        <taxon>Hymenoptera</taxon>
        <taxon>Apocrita</taxon>
        <taxon>Proctotrupomorpha</taxon>
        <taxon>Chalcidoidea</taxon>
        <taxon>Trichogrammatidae</taxon>
        <taxon>Trichogramma</taxon>
    </lineage>
</organism>
<keyword evidence="5" id="KW-1185">Reference proteome</keyword>
<evidence type="ECO:0000256" key="2">
    <source>
        <dbReference type="ARBA" id="ARBA00023043"/>
    </source>
</evidence>
<dbReference type="Pfam" id="PF12796">
    <property type="entry name" value="Ank_2"/>
    <property type="match status" value="1"/>
</dbReference>
<dbReference type="AlphaFoldDB" id="A0A6H5IL28"/>
<evidence type="ECO:0000256" key="3">
    <source>
        <dbReference type="PROSITE-ProRule" id="PRU00023"/>
    </source>
</evidence>
<dbReference type="PANTHER" id="PTHR24171">
    <property type="entry name" value="ANKYRIN REPEAT DOMAIN-CONTAINING PROTEIN 39-RELATED"/>
    <property type="match status" value="1"/>
</dbReference>
<dbReference type="Gene3D" id="1.25.40.20">
    <property type="entry name" value="Ankyrin repeat-containing domain"/>
    <property type="match status" value="1"/>
</dbReference>
<proteinExistence type="predicted"/>